<feature type="domain" description="AB hydrolase-1" evidence="1">
    <location>
        <begin position="20"/>
        <end position="253"/>
    </location>
</feature>
<gene>
    <name evidence="2" type="ORF">SAMN03084138_00085</name>
</gene>
<dbReference type="InterPro" id="IPR050266">
    <property type="entry name" value="AB_hydrolase_sf"/>
</dbReference>
<dbReference type="InterPro" id="IPR029058">
    <property type="entry name" value="AB_hydrolase_fold"/>
</dbReference>
<evidence type="ECO:0000313" key="3">
    <source>
        <dbReference type="Proteomes" id="UP000182692"/>
    </source>
</evidence>
<sequence length="271" mass="29861">MHSLDIHGKKMAYQDVGNGPVLVFGHSFLWDSAMWKPQVDVLSQHYRCIVPDLWAHGASDFAPDSTTNLIDYADDVLALIDALEIDTFSIVGLSVGGMWGAELAITASSRVNALVLMDTFIGFEPEVTHAKYFAIMDMIESAEMVAPPLVDTVAPMFFSRNAAETAPELVAGFREKLSNLKGEQAKQVVRIGRMVFGRRDTFDDIAKLTAPTLILVGDQDMPRPPLESQLMHDEIKGSEYHVIQGAGHISNLEQVDKVTAYLSDFLARQHA</sequence>
<protein>
    <submittedName>
        <fullName evidence="2">Pimeloyl-ACP methyl ester carboxylesterase</fullName>
    </submittedName>
</protein>
<dbReference type="RefSeq" id="WP_017017847.1">
    <property type="nucleotide sequence ID" value="NZ_FOWR01000001.1"/>
</dbReference>
<accession>A0A1I5JBJ8</accession>
<dbReference type="GeneID" id="35873647"/>
<reference evidence="2 3" key="1">
    <citation type="submission" date="2016-10" db="EMBL/GenBank/DDBJ databases">
        <authorList>
            <person name="de Groot N.N."/>
        </authorList>
    </citation>
    <scope>NUCLEOTIDE SEQUENCE [LARGE SCALE GENOMIC DNA]</scope>
    <source>
        <strain evidence="2 3">DSM 15893</strain>
    </source>
</reference>
<organism evidence="2 3">
    <name type="scientific">Enterovibrio norvegicus DSM 15893</name>
    <dbReference type="NCBI Taxonomy" id="1121869"/>
    <lineage>
        <taxon>Bacteria</taxon>
        <taxon>Pseudomonadati</taxon>
        <taxon>Pseudomonadota</taxon>
        <taxon>Gammaproteobacteria</taxon>
        <taxon>Vibrionales</taxon>
        <taxon>Vibrionaceae</taxon>
        <taxon>Enterovibrio</taxon>
    </lineage>
</organism>
<proteinExistence type="predicted"/>
<dbReference type="Gene3D" id="3.40.50.1820">
    <property type="entry name" value="alpha/beta hydrolase"/>
    <property type="match status" value="1"/>
</dbReference>
<dbReference type="InterPro" id="IPR000073">
    <property type="entry name" value="AB_hydrolase_1"/>
</dbReference>
<dbReference type="PANTHER" id="PTHR43798:SF29">
    <property type="entry name" value="AB HYDROLASE-1 DOMAIN-CONTAINING PROTEIN"/>
    <property type="match status" value="1"/>
</dbReference>
<name>A0A1I5JBJ8_9GAMM</name>
<dbReference type="PANTHER" id="PTHR43798">
    <property type="entry name" value="MONOACYLGLYCEROL LIPASE"/>
    <property type="match status" value="1"/>
</dbReference>
<dbReference type="SUPFAM" id="SSF53474">
    <property type="entry name" value="alpha/beta-Hydrolases"/>
    <property type="match status" value="1"/>
</dbReference>
<evidence type="ECO:0000313" key="2">
    <source>
        <dbReference type="EMBL" id="SFO70010.1"/>
    </source>
</evidence>
<evidence type="ECO:0000259" key="1">
    <source>
        <dbReference type="Pfam" id="PF00561"/>
    </source>
</evidence>
<dbReference type="PRINTS" id="PR00111">
    <property type="entry name" value="ABHYDROLASE"/>
</dbReference>
<dbReference type="OrthoDB" id="9779853at2"/>
<dbReference type="AlphaFoldDB" id="A0A1I5JBJ8"/>
<dbReference type="STRING" id="1121869.SAMN03084138_00085"/>
<dbReference type="EMBL" id="FOWR01000001">
    <property type="protein sequence ID" value="SFO70010.1"/>
    <property type="molecule type" value="Genomic_DNA"/>
</dbReference>
<dbReference type="Pfam" id="PF00561">
    <property type="entry name" value="Abhydrolase_1"/>
    <property type="match status" value="1"/>
</dbReference>
<dbReference type="Proteomes" id="UP000182692">
    <property type="component" value="Unassembled WGS sequence"/>
</dbReference>